<organism evidence="2">
    <name type="scientific">Rhizophora mucronata</name>
    <name type="common">Asiatic mangrove</name>
    <dbReference type="NCBI Taxonomy" id="61149"/>
    <lineage>
        <taxon>Eukaryota</taxon>
        <taxon>Viridiplantae</taxon>
        <taxon>Streptophyta</taxon>
        <taxon>Embryophyta</taxon>
        <taxon>Tracheophyta</taxon>
        <taxon>Spermatophyta</taxon>
        <taxon>Magnoliopsida</taxon>
        <taxon>eudicotyledons</taxon>
        <taxon>Gunneridae</taxon>
        <taxon>Pentapetalae</taxon>
        <taxon>rosids</taxon>
        <taxon>fabids</taxon>
        <taxon>Malpighiales</taxon>
        <taxon>Rhizophoraceae</taxon>
        <taxon>Rhizophora</taxon>
    </lineage>
</organism>
<dbReference type="EMBL" id="GGEC01022737">
    <property type="protein sequence ID" value="MBX03221.1"/>
    <property type="molecule type" value="Transcribed_RNA"/>
</dbReference>
<keyword evidence="1" id="KW-0812">Transmembrane</keyword>
<evidence type="ECO:0000256" key="1">
    <source>
        <dbReference type="SAM" id="Phobius"/>
    </source>
</evidence>
<evidence type="ECO:0000313" key="2">
    <source>
        <dbReference type="EMBL" id="MBX03221.1"/>
    </source>
</evidence>
<reference evidence="2" key="1">
    <citation type="submission" date="2018-02" db="EMBL/GenBank/DDBJ databases">
        <title>Rhizophora mucronata_Transcriptome.</title>
        <authorList>
            <person name="Meera S.P."/>
            <person name="Sreeshan A."/>
            <person name="Augustine A."/>
        </authorList>
    </citation>
    <scope>NUCLEOTIDE SEQUENCE</scope>
    <source>
        <tissue evidence="2">Leaf</tissue>
    </source>
</reference>
<sequence length="87" mass="9779">MKIGGKSRVTDLLKQSWLNTKTKLKGSARKISISHLLKQPSYFVVLDIVSFLDVDLSLFLSLVLSCLCHILLNCCTIICFHSQGLHF</sequence>
<accession>A0A2P2KC39</accession>
<dbReference type="AlphaFoldDB" id="A0A2P2KC39"/>
<proteinExistence type="predicted"/>
<protein>
    <submittedName>
        <fullName evidence="2">Uncharacterized protein</fullName>
    </submittedName>
</protein>
<feature type="transmembrane region" description="Helical" evidence="1">
    <location>
        <begin position="56"/>
        <end position="80"/>
    </location>
</feature>
<keyword evidence="1" id="KW-1133">Transmembrane helix</keyword>
<keyword evidence="1" id="KW-0472">Membrane</keyword>
<name>A0A2P2KC39_RHIMU</name>